<evidence type="ECO:0000256" key="11">
    <source>
        <dbReference type="HAMAP-Rule" id="MF_00766"/>
    </source>
</evidence>
<keyword evidence="9 11" id="KW-0472">Membrane</keyword>
<comment type="similarity">
    <text evidence="11">Belongs to the glycosyltransferase 51 family.</text>
</comment>
<evidence type="ECO:0000259" key="13">
    <source>
        <dbReference type="Pfam" id="PF00912"/>
    </source>
</evidence>
<comment type="catalytic activity">
    <reaction evidence="11">
        <text>[GlcNAc-(1-&gt;4)-Mur2Ac(oyl-L-Ala-gamma-D-Glu-L-Lys-D-Ala-D-Ala)](n)-di-trans,octa-cis-undecaprenyl diphosphate + beta-D-GlcNAc-(1-&gt;4)-Mur2Ac(oyl-L-Ala-gamma-D-Glu-L-Lys-D-Ala-D-Ala)-di-trans,octa-cis-undecaprenyl diphosphate = [GlcNAc-(1-&gt;4)-Mur2Ac(oyl-L-Ala-gamma-D-Glu-L-Lys-D-Ala-D-Ala)](n+1)-di-trans,octa-cis-undecaprenyl diphosphate + di-trans,octa-cis-undecaprenyl diphosphate + H(+)</text>
        <dbReference type="Rhea" id="RHEA:23708"/>
        <dbReference type="Rhea" id="RHEA-COMP:9602"/>
        <dbReference type="Rhea" id="RHEA-COMP:9603"/>
        <dbReference type="ChEBI" id="CHEBI:15378"/>
        <dbReference type="ChEBI" id="CHEBI:58405"/>
        <dbReference type="ChEBI" id="CHEBI:60033"/>
        <dbReference type="ChEBI" id="CHEBI:78435"/>
        <dbReference type="EC" id="2.4.99.28"/>
    </reaction>
</comment>
<evidence type="ECO:0000256" key="10">
    <source>
        <dbReference type="ARBA" id="ARBA00023316"/>
    </source>
</evidence>
<keyword evidence="4 11" id="KW-0808">Transferase</keyword>
<dbReference type="RefSeq" id="WP_284371476.1">
    <property type="nucleotide sequence ID" value="NZ_BSNJ01000003.1"/>
</dbReference>
<dbReference type="InterPro" id="IPR023346">
    <property type="entry name" value="Lysozyme-like_dom_sf"/>
</dbReference>
<keyword evidence="1 11" id="KW-1003">Cell membrane</keyword>
<evidence type="ECO:0000256" key="2">
    <source>
        <dbReference type="ARBA" id="ARBA00022519"/>
    </source>
</evidence>
<sequence length="251" mass="27500">MVTSPHTNNEAEPRPVKGQSNDPGRLSQWAARLGLLLCAVFLAIHAMGLSHSVAPVHGSLNMLMRPSGTELRQDWVPIERISPDLVQAVIAAEDSRFCAHNGIDVDALEEAIEENRDGGRRRGGSTLTQQTAKNVFLWNGGGYARKAVEAWLALYIDTIWSKRRIMEVYLNIAEWGDGIYGAEAAAQARFGKPASDLTRQEAALLAAVLPSPNKWRVDPPGPYVRRRAGTLRQRAAVVANEGLDDCVLRDD</sequence>
<protein>
    <recommendedName>
        <fullName evidence="11">Biosynthetic peptidoglycan transglycosylase</fullName>
        <ecNumber evidence="11">2.4.99.28</ecNumber>
    </recommendedName>
    <alternativeName>
        <fullName evidence="11">Glycan polymerase</fullName>
    </alternativeName>
    <alternativeName>
        <fullName evidence="11">Peptidoglycan glycosyltransferase MtgA</fullName>
        <shortName evidence="11">PGT</shortName>
    </alternativeName>
</protein>
<evidence type="ECO:0000256" key="3">
    <source>
        <dbReference type="ARBA" id="ARBA00022676"/>
    </source>
</evidence>
<dbReference type="Pfam" id="PF00912">
    <property type="entry name" value="Transgly"/>
    <property type="match status" value="1"/>
</dbReference>
<organism evidence="14 15">
    <name type="scientific">Algimonas porphyrae</name>
    <dbReference type="NCBI Taxonomy" id="1128113"/>
    <lineage>
        <taxon>Bacteria</taxon>
        <taxon>Pseudomonadati</taxon>
        <taxon>Pseudomonadota</taxon>
        <taxon>Alphaproteobacteria</taxon>
        <taxon>Maricaulales</taxon>
        <taxon>Robiginitomaculaceae</taxon>
        <taxon>Algimonas</taxon>
    </lineage>
</organism>
<feature type="region of interest" description="Disordered" evidence="12">
    <location>
        <begin position="1"/>
        <end position="23"/>
    </location>
</feature>
<keyword evidence="15" id="KW-1185">Reference proteome</keyword>
<reference evidence="14" key="1">
    <citation type="journal article" date="2014" name="Int. J. Syst. Evol. Microbiol.">
        <title>Complete genome of a new Firmicutes species belonging to the dominant human colonic microbiota ('Ruminococcus bicirculans') reveals two chromosomes and a selective capacity to utilize plant glucans.</title>
        <authorList>
            <consortium name="NISC Comparative Sequencing Program"/>
            <person name="Wegmann U."/>
            <person name="Louis P."/>
            <person name="Goesmann A."/>
            <person name="Henrissat B."/>
            <person name="Duncan S.H."/>
            <person name="Flint H.J."/>
        </authorList>
    </citation>
    <scope>NUCLEOTIDE SEQUENCE</scope>
    <source>
        <strain evidence="14">NBRC 108216</strain>
    </source>
</reference>
<evidence type="ECO:0000256" key="4">
    <source>
        <dbReference type="ARBA" id="ARBA00022679"/>
    </source>
</evidence>
<keyword evidence="5 11" id="KW-0812">Transmembrane</keyword>
<keyword evidence="8 11" id="KW-1133">Transmembrane helix</keyword>
<dbReference type="Gene3D" id="1.10.3810.10">
    <property type="entry name" value="Biosynthetic peptidoglycan transglycosylase-like"/>
    <property type="match status" value="1"/>
</dbReference>
<dbReference type="EC" id="2.4.99.28" evidence="11"/>
<comment type="function">
    <text evidence="11">Peptidoglycan polymerase that catalyzes glycan chain elongation from lipid-linked precursors.</text>
</comment>
<keyword evidence="6 11" id="KW-0133">Cell shape</keyword>
<dbReference type="PANTHER" id="PTHR30400">
    <property type="entry name" value="MONOFUNCTIONAL BIOSYNTHETIC PEPTIDOGLYCAN TRANSGLYCOSYLASE"/>
    <property type="match status" value="1"/>
</dbReference>
<dbReference type="SUPFAM" id="SSF53955">
    <property type="entry name" value="Lysozyme-like"/>
    <property type="match status" value="1"/>
</dbReference>
<evidence type="ECO:0000256" key="8">
    <source>
        <dbReference type="ARBA" id="ARBA00022989"/>
    </source>
</evidence>
<keyword evidence="2 11" id="KW-0997">Cell inner membrane</keyword>
<dbReference type="InterPro" id="IPR036950">
    <property type="entry name" value="PBP_transglycosylase"/>
</dbReference>
<name>A0ABQ5UZW7_9PROT</name>
<feature type="domain" description="Glycosyl transferase family 51" evidence="13">
    <location>
        <begin position="69"/>
        <end position="220"/>
    </location>
</feature>
<dbReference type="PANTHER" id="PTHR30400:SF0">
    <property type="entry name" value="BIOSYNTHETIC PEPTIDOGLYCAN TRANSGLYCOSYLASE"/>
    <property type="match status" value="1"/>
</dbReference>
<evidence type="ECO:0000256" key="12">
    <source>
        <dbReference type="SAM" id="MobiDB-lite"/>
    </source>
</evidence>
<evidence type="ECO:0000256" key="1">
    <source>
        <dbReference type="ARBA" id="ARBA00022475"/>
    </source>
</evidence>
<accession>A0ABQ5UZW7</accession>
<gene>
    <name evidence="11 14" type="primary">mtgA</name>
    <name evidence="14" type="ORF">GCM10007854_16530</name>
</gene>
<keyword evidence="10 11" id="KW-0961">Cell wall biogenesis/degradation</keyword>
<comment type="subcellular location">
    <subcellularLocation>
        <location evidence="11">Cell inner membrane</location>
        <topology evidence="11">Single-pass membrane protein</topology>
    </subcellularLocation>
</comment>
<reference evidence="14" key="2">
    <citation type="submission" date="2023-01" db="EMBL/GenBank/DDBJ databases">
        <title>Draft genome sequence of Algimonas porphyrae strain NBRC 108216.</title>
        <authorList>
            <person name="Sun Q."/>
            <person name="Mori K."/>
        </authorList>
    </citation>
    <scope>NUCLEOTIDE SEQUENCE</scope>
    <source>
        <strain evidence="14">NBRC 108216</strain>
    </source>
</reference>
<dbReference type="HAMAP" id="MF_00766">
    <property type="entry name" value="PGT_MtgA"/>
    <property type="match status" value="1"/>
</dbReference>
<dbReference type="Proteomes" id="UP001161390">
    <property type="component" value="Unassembled WGS sequence"/>
</dbReference>
<evidence type="ECO:0000313" key="14">
    <source>
        <dbReference type="EMBL" id="GLQ20698.1"/>
    </source>
</evidence>
<dbReference type="InterPro" id="IPR011812">
    <property type="entry name" value="Pep_trsgly"/>
</dbReference>
<comment type="pathway">
    <text evidence="11">Cell wall biogenesis; peptidoglycan biosynthesis.</text>
</comment>
<keyword evidence="3 11" id="KW-0328">Glycosyltransferase</keyword>
<dbReference type="NCBIfam" id="TIGR02070">
    <property type="entry name" value="mono_pep_trsgly"/>
    <property type="match status" value="1"/>
</dbReference>
<evidence type="ECO:0000256" key="5">
    <source>
        <dbReference type="ARBA" id="ARBA00022692"/>
    </source>
</evidence>
<proteinExistence type="inferred from homology"/>
<evidence type="ECO:0000313" key="15">
    <source>
        <dbReference type="Proteomes" id="UP001161390"/>
    </source>
</evidence>
<dbReference type="InterPro" id="IPR001264">
    <property type="entry name" value="Glyco_trans_51"/>
</dbReference>
<dbReference type="EMBL" id="BSNJ01000003">
    <property type="protein sequence ID" value="GLQ20698.1"/>
    <property type="molecule type" value="Genomic_DNA"/>
</dbReference>
<evidence type="ECO:0000256" key="7">
    <source>
        <dbReference type="ARBA" id="ARBA00022984"/>
    </source>
</evidence>
<feature type="transmembrane region" description="Helical" evidence="11">
    <location>
        <begin position="29"/>
        <end position="54"/>
    </location>
</feature>
<keyword evidence="7 11" id="KW-0573">Peptidoglycan synthesis</keyword>
<evidence type="ECO:0000256" key="9">
    <source>
        <dbReference type="ARBA" id="ARBA00023136"/>
    </source>
</evidence>
<evidence type="ECO:0000256" key="6">
    <source>
        <dbReference type="ARBA" id="ARBA00022960"/>
    </source>
</evidence>
<comment type="caution">
    <text evidence="14">The sequence shown here is derived from an EMBL/GenBank/DDBJ whole genome shotgun (WGS) entry which is preliminary data.</text>
</comment>